<sequence>MRQVSLSFVPRPTSLRPSLTSTPPPSTLRLSQILPALSFLLELPFLSYPF</sequence>
<dbReference type="EMBL" id="KI964563">
    <property type="protein sequence ID" value="EUC36314.1"/>
    <property type="molecule type" value="Genomic_DNA"/>
</dbReference>
<gene>
    <name evidence="2" type="ORF">COCCADRAFT_88477</name>
</gene>
<name>W6YKX8_COCC2</name>
<keyword evidence="3" id="KW-1185">Reference proteome</keyword>
<dbReference type="Proteomes" id="UP000053841">
    <property type="component" value="Unassembled WGS sequence"/>
</dbReference>
<dbReference type="KEGG" id="bze:COCCADRAFT_88477"/>
<dbReference type="RefSeq" id="XP_007709419.1">
    <property type="nucleotide sequence ID" value="XM_007711229.1"/>
</dbReference>
<feature type="region of interest" description="Disordered" evidence="1">
    <location>
        <begin position="1"/>
        <end position="25"/>
    </location>
</feature>
<dbReference type="AlphaFoldDB" id="W6YKX8"/>
<reference evidence="2 3" key="1">
    <citation type="journal article" date="2013" name="PLoS Genet.">
        <title>Comparative genome structure, secondary metabolite, and effector coding capacity across Cochliobolus pathogens.</title>
        <authorList>
            <person name="Condon B.J."/>
            <person name="Leng Y."/>
            <person name="Wu D."/>
            <person name="Bushley K.E."/>
            <person name="Ohm R.A."/>
            <person name="Otillar R."/>
            <person name="Martin J."/>
            <person name="Schackwitz W."/>
            <person name="Grimwood J."/>
            <person name="MohdZainudin N."/>
            <person name="Xue C."/>
            <person name="Wang R."/>
            <person name="Manning V.A."/>
            <person name="Dhillon B."/>
            <person name="Tu Z.J."/>
            <person name="Steffenson B.J."/>
            <person name="Salamov A."/>
            <person name="Sun H."/>
            <person name="Lowry S."/>
            <person name="LaButti K."/>
            <person name="Han J."/>
            <person name="Copeland A."/>
            <person name="Lindquist E."/>
            <person name="Barry K."/>
            <person name="Schmutz J."/>
            <person name="Baker S.E."/>
            <person name="Ciuffetti L.M."/>
            <person name="Grigoriev I.V."/>
            <person name="Zhong S."/>
            <person name="Turgeon B.G."/>
        </authorList>
    </citation>
    <scope>NUCLEOTIDE SEQUENCE [LARGE SCALE GENOMIC DNA]</scope>
    <source>
        <strain evidence="2 3">26-R-13</strain>
    </source>
</reference>
<dbReference type="GeneID" id="19152573"/>
<feature type="compositionally biased region" description="Low complexity" evidence="1">
    <location>
        <begin position="10"/>
        <end position="25"/>
    </location>
</feature>
<protein>
    <submittedName>
        <fullName evidence="2">Uncharacterized protein</fullName>
    </submittedName>
</protein>
<organism evidence="2 3">
    <name type="scientific">Cochliobolus carbonum (strain 26-R-13)</name>
    <name type="common">Maize leaf spot fungus</name>
    <name type="synonym">Bipolaris zeicola</name>
    <dbReference type="NCBI Taxonomy" id="930089"/>
    <lineage>
        <taxon>Eukaryota</taxon>
        <taxon>Fungi</taxon>
        <taxon>Dikarya</taxon>
        <taxon>Ascomycota</taxon>
        <taxon>Pezizomycotina</taxon>
        <taxon>Dothideomycetes</taxon>
        <taxon>Pleosporomycetidae</taxon>
        <taxon>Pleosporales</taxon>
        <taxon>Pleosporineae</taxon>
        <taxon>Pleosporaceae</taxon>
        <taxon>Bipolaris</taxon>
    </lineage>
</organism>
<evidence type="ECO:0000313" key="3">
    <source>
        <dbReference type="Proteomes" id="UP000053841"/>
    </source>
</evidence>
<proteinExistence type="predicted"/>
<accession>W6YKX8</accession>
<dbReference type="HOGENOM" id="CLU_3124744_0_0_1"/>
<evidence type="ECO:0000256" key="1">
    <source>
        <dbReference type="SAM" id="MobiDB-lite"/>
    </source>
</evidence>
<evidence type="ECO:0000313" key="2">
    <source>
        <dbReference type="EMBL" id="EUC36314.1"/>
    </source>
</evidence>